<dbReference type="OrthoDB" id="16445at2759"/>
<dbReference type="InterPro" id="IPR027438">
    <property type="entry name" value="Ecotin_C"/>
</dbReference>
<dbReference type="InterPro" id="IPR005658">
    <property type="entry name" value="Prot_inh_ecotin"/>
</dbReference>
<dbReference type="Gene3D" id="2.60.40.550">
    <property type="entry name" value="Ecotin"/>
    <property type="match status" value="1"/>
</dbReference>
<sequence>MSAAAGKTLAGYKAPYPKPTSRQRRYVILLDPKGDSAELNDYKVELIPGRVKLLDGANHYFLGGKIEEKTIDGWGYSYYVVTLAEMAGTAMLPIGNAAHKKLRFVPLRTSNLYRYNSKLPIVVYMPKDGVLRYRIWSAKLSGRGKAKSIKAKEM</sequence>
<dbReference type="Pfam" id="PF03974">
    <property type="entry name" value="Ecotin"/>
    <property type="match status" value="1"/>
</dbReference>
<dbReference type="Gene3D" id="4.10.1230.10">
    <property type="entry name" value="Ecotin, trypsin inhibitor"/>
    <property type="match status" value="1"/>
</dbReference>
<dbReference type="GO" id="GO:0004867">
    <property type="term" value="F:serine-type endopeptidase inhibitor activity"/>
    <property type="evidence" value="ECO:0007669"/>
    <property type="project" value="InterPro"/>
</dbReference>
<dbReference type="KEGG" id="lpan:LPMP_150500"/>
<proteinExistence type="inferred from homology"/>
<dbReference type="PANTHER" id="PTHR35890:SF3">
    <property type="entry name" value="ECOTIN"/>
    <property type="match status" value="1"/>
</dbReference>
<keyword evidence="3" id="KW-1185">Reference proteome</keyword>
<dbReference type="GeneID" id="22573470"/>
<dbReference type="RefSeq" id="XP_010697425.1">
    <property type="nucleotide sequence ID" value="XM_010699123.1"/>
</dbReference>
<dbReference type="PANTHER" id="PTHR35890">
    <property type="match status" value="1"/>
</dbReference>
<organism evidence="2 3">
    <name type="scientific">Leishmania panamensis</name>
    <dbReference type="NCBI Taxonomy" id="5679"/>
    <lineage>
        <taxon>Eukaryota</taxon>
        <taxon>Discoba</taxon>
        <taxon>Euglenozoa</taxon>
        <taxon>Kinetoplastea</taxon>
        <taxon>Metakinetoplastina</taxon>
        <taxon>Trypanosomatida</taxon>
        <taxon>Trypanosomatidae</taxon>
        <taxon>Leishmaniinae</taxon>
        <taxon>Leishmania</taxon>
        <taxon>Leishmania guyanensis species complex</taxon>
    </lineage>
</organism>
<evidence type="ECO:0000313" key="3">
    <source>
        <dbReference type="Proteomes" id="UP000063063"/>
    </source>
</evidence>
<evidence type="ECO:0000256" key="1">
    <source>
        <dbReference type="ARBA" id="ARBA00010558"/>
    </source>
</evidence>
<dbReference type="EMBL" id="CP009384">
    <property type="protein sequence ID" value="AIN96772.1"/>
    <property type="molecule type" value="Genomic_DNA"/>
</dbReference>
<gene>
    <name evidence="2" type="primary">ISP2-2</name>
    <name evidence="2" type="ORF">LPMP_150500</name>
</gene>
<comment type="similarity">
    <text evidence="1">Belongs to the protease inhibitor I11 (ecotin) family.</text>
</comment>
<dbReference type="InterPro" id="IPR036198">
    <property type="entry name" value="Ecotin_sf"/>
</dbReference>
<name>A0A088RL71_LEIPA</name>
<reference evidence="2 3" key="1">
    <citation type="journal article" date="2015" name="Sci. Rep.">
        <title>The genome of Leishmania panamensis: insights into genomics of the L. (Viannia) subgenus.</title>
        <authorList>
            <person name="Llanes A."/>
            <person name="Restrepo C.M."/>
            <person name="Vecchio G.D."/>
            <person name="Anguizola F.J."/>
            <person name="Lleonart R."/>
        </authorList>
    </citation>
    <scope>NUCLEOTIDE SEQUENCE [LARGE SCALE GENOMIC DNA]</scope>
    <source>
        <strain evidence="2 3">MHOM/PA/94/PSC-1</strain>
    </source>
</reference>
<dbReference type="eggNOG" id="ENOG502S3WU">
    <property type="taxonomic scope" value="Eukaryota"/>
</dbReference>
<dbReference type="AlphaFoldDB" id="A0A088RL71"/>
<dbReference type="VEuPathDB" id="TriTrypDB:LPAL13_150010200"/>
<protein>
    <submittedName>
        <fullName evidence="2">Ecotin, putative</fullName>
    </submittedName>
</protein>
<dbReference type="Proteomes" id="UP000063063">
    <property type="component" value="Chromosome 15"/>
</dbReference>
<dbReference type="VEuPathDB" id="TriTrypDB:LPMP_150500"/>
<evidence type="ECO:0000313" key="2">
    <source>
        <dbReference type="EMBL" id="AIN96772.1"/>
    </source>
</evidence>
<dbReference type="SUPFAM" id="SSF49772">
    <property type="entry name" value="Ecotin, trypsin inhibitor"/>
    <property type="match status" value="1"/>
</dbReference>
<accession>A0A088RL71</accession>